<feature type="transmembrane region" description="Helical" evidence="7">
    <location>
        <begin position="75"/>
        <end position="96"/>
    </location>
</feature>
<evidence type="ECO:0000313" key="9">
    <source>
        <dbReference type="EMBL" id="KPJ66644.1"/>
    </source>
</evidence>
<comment type="similarity">
    <text evidence="7">Belongs to the binding-protein-dependent transport system permease family.</text>
</comment>
<dbReference type="CDD" id="cd06261">
    <property type="entry name" value="TM_PBP2"/>
    <property type="match status" value="1"/>
</dbReference>
<dbReference type="Pfam" id="PF00528">
    <property type="entry name" value="BPD_transp_1"/>
    <property type="match status" value="1"/>
</dbReference>
<organism evidence="9 10">
    <name type="scientific">candidate division WOR-1 bacterium DG_54_3</name>
    <dbReference type="NCBI Taxonomy" id="1703775"/>
    <lineage>
        <taxon>Bacteria</taxon>
        <taxon>Bacillati</taxon>
        <taxon>Saganbacteria</taxon>
    </lineage>
</organism>
<dbReference type="Gene3D" id="1.10.3720.10">
    <property type="entry name" value="MetI-like"/>
    <property type="match status" value="1"/>
</dbReference>
<dbReference type="EMBL" id="LIZX01000076">
    <property type="protein sequence ID" value="KPJ66644.1"/>
    <property type="molecule type" value="Genomic_DNA"/>
</dbReference>
<evidence type="ECO:0000256" key="1">
    <source>
        <dbReference type="ARBA" id="ARBA00004651"/>
    </source>
</evidence>
<evidence type="ECO:0000256" key="6">
    <source>
        <dbReference type="ARBA" id="ARBA00023136"/>
    </source>
</evidence>
<comment type="subcellular location">
    <subcellularLocation>
        <location evidence="1 7">Cell membrane</location>
        <topology evidence="1 7">Multi-pass membrane protein</topology>
    </subcellularLocation>
</comment>
<feature type="transmembrane region" description="Helical" evidence="7">
    <location>
        <begin position="183"/>
        <end position="208"/>
    </location>
</feature>
<dbReference type="Proteomes" id="UP000051861">
    <property type="component" value="Unassembled WGS sequence"/>
</dbReference>
<dbReference type="AlphaFoldDB" id="A0A0S7XWD3"/>
<evidence type="ECO:0000256" key="4">
    <source>
        <dbReference type="ARBA" id="ARBA00022692"/>
    </source>
</evidence>
<keyword evidence="5 7" id="KW-1133">Transmembrane helix</keyword>
<dbReference type="InterPro" id="IPR050901">
    <property type="entry name" value="BP-dep_ABC_trans_perm"/>
</dbReference>
<feature type="transmembrane region" description="Helical" evidence="7">
    <location>
        <begin position="243"/>
        <end position="264"/>
    </location>
</feature>
<feature type="transmembrane region" description="Helical" evidence="7">
    <location>
        <begin position="140"/>
        <end position="162"/>
    </location>
</feature>
<dbReference type="PROSITE" id="PS50928">
    <property type="entry name" value="ABC_TM1"/>
    <property type="match status" value="1"/>
</dbReference>
<sequence>MKKFRLHGRLTISYLILILWCSFTIFCLLWVLVTSLKSNRALFQNVWSMPTQLHVENYEKVWKTFDLGVNFKNSIIIVPISVLIILGISAPAAYVLSRANFKGREFLMNFFIMGMGIPFVILLIPLYFLLTRMHIIDSLFGLTLVYISLSLPFTIFILYGFFKTFPSELEEAAAIDGCSPFMSFIRVVLPISSPGLITVSIFNFIGIWNEYLLALVLLRSEEKRLLSLGLYSLQSSMQYTGDWVALFAGVVIVLLPLLIFYVLMSERIMEGLTLGALKG</sequence>
<evidence type="ECO:0000256" key="7">
    <source>
        <dbReference type="RuleBase" id="RU363032"/>
    </source>
</evidence>
<name>A0A0S7XWD3_UNCSA</name>
<feature type="domain" description="ABC transmembrane type-1" evidence="8">
    <location>
        <begin position="71"/>
        <end position="264"/>
    </location>
</feature>
<dbReference type="SUPFAM" id="SSF161098">
    <property type="entry name" value="MetI-like"/>
    <property type="match status" value="1"/>
</dbReference>
<reference evidence="9 10" key="1">
    <citation type="journal article" date="2015" name="Microbiome">
        <title>Genomic resolution of linkages in carbon, nitrogen, and sulfur cycling among widespread estuary sediment bacteria.</title>
        <authorList>
            <person name="Baker B.J."/>
            <person name="Lazar C.S."/>
            <person name="Teske A.P."/>
            <person name="Dick G.J."/>
        </authorList>
    </citation>
    <scope>NUCLEOTIDE SEQUENCE [LARGE SCALE GENOMIC DNA]</scope>
    <source>
        <strain evidence="9">DG_54_3</strain>
    </source>
</reference>
<keyword evidence="2 7" id="KW-0813">Transport</keyword>
<evidence type="ECO:0000256" key="5">
    <source>
        <dbReference type="ARBA" id="ARBA00022989"/>
    </source>
</evidence>
<keyword evidence="6 7" id="KW-0472">Membrane</keyword>
<dbReference type="PANTHER" id="PTHR32243:SF18">
    <property type="entry name" value="INNER MEMBRANE ABC TRANSPORTER PERMEASE PROTEIN YCJP"/>
    <property type="match status" value="1"/>
</dbReference>
<evidence type="ECO:0000313" key="10">
    <source>
        <dbReference type="Proteomes" id="UP000051861"/>
    </source>
</evidence>
<evidence type="ECO:0000256" key="3">
    <source>
        <dbReference type="ARBA" id="ARBA00022475"/>
    </source>
</evidence>
<keyword evidence="4 7" id="KW-0812">Transmembrane</keyword>
<keyword evidence="3" id="KW-1003">Cell membrane</keyword>
<comment type="caution">
    <text evidence="9">The sequence shown here is derived from an EMBL/GenBank/DDBJ whole genome shotgun (WGS) entry which is preliminary data.</text>
</comment>
<dbReference type="InterPro" id="IPR035906">
    <property type="entry name" value="MetI-like_sf"/>
</dbReference>
<dbReference type="GO" id="GO:0055085">
    <property type="term" value="P:transmembrane transport"/>
    <property type="evidence" value="ECO:0007669"/>
    <property type="project" value="InterPro"/>
</dbReference>
<proteinExistence type="inferred from homology"/>
<dbReference type="PANTHER" id="PTHR32243">
    <property type="entry name" value="MALTOSE TRANSPORT SYSTEM PERMEASE-RELATED"/>
    <property type="match status" value="1"/>
</dbReference>
<feature type="transmembrane region" description="Helical" evidence="7">
    <location>
        <begin position="108"/>
        <end position="128"/>
    </location>
</feature>
<dbReference type="GO" id="GO:0005886">
    <property type="term" value="C:plasma membrane"/>
    <property type="evidence" value="ECO:0007669"/>
    <property type="project" value="UniProtKB-SubCell"/>
</dbReference>
<feature type="transmembrane region" description="Helical" evidence="7">
    <location>
        <begin position="12"/>
        <end position="33"/>
    </location>
</feature>
<protein>
    <recommendedName>
        <fullName evidence="8">ABC transmembrane type-1 domain-containing protein</fullName>
    </recommendedName>
</protein>
<evidence type="ECO:0000259" key="8">
    <source>
        <dbReference type="PROSITE" id="PS50928"/>
    </source>
</evidence>
<gene>
    <name evidence="9" type="ORF">AMJ44_08115</name>
</gene>
<accession>A0A0S7XWD3</accession>
<evidence type="ECO:0000256" key="2">
    <source>
        <dbReference type="ARBA" id="ARBA00022448"/>
    </source>
</evidence>
<dbReference type="InterPro" id="IPR000515">
    <property type="entry name" value="MetI-like"/>
</dbReference>